<dbReference type="PANTHER" id="PTHR32123:SF9">
    <property type="entry name" value="PROTEIN SPINDLY"/>
    <property type="match status" value="1"/>
</dbReference>
<dbReference type="GO" id="GO:0007094">
    <property type="term" value="P:mitotic spindle assembly checkpoint signaling"/>
    <property type="evidence" value="ECO:0007669"/>
    <property type="project" value="InterPro"/>
</dbReference>
<comment type="function">
    <text evidence="8">Required for the localization of dynein and dynactin to the mitotic kintochore. Dynein is believed to control the initial lateral interaction between the kinetochore and spindle microtubules and to facilitate the subsequent formation of end-on kinetochore-microtubule attachments mediated by the NDC80 complex.</text>
</comment>
<name>A0A674GKF0_TAEGU</name>
<dbReference type="Proteomes" id="UP000007754">
    <property type="component" value="Chromosome 13"/>
</dbReference>
<dbReference type="GO" id="GO:0034501">
    <property type="term" value="P:protein localization to kinetochore"/>
    <property type="evidence" value="ECO:0007669"/>
    <property type="project" value="UniProtKB-UniRule"/>
</dbReference>
<reference evidence="10 11" key="1">
    <citation type="journal article" date="2010" name="Nature">
        <title>The genome of a songbird.</title>
        <authorList>
            <person name="Warren W.C."/>
            <person name="Clayton D.F."/>
            <person name="Ellegren H."/>
            <person name="Arnold A.P."/>
            <person name="Hillier L.W."/>
            <person name="Kunstner A."/>
            <person name="Searle S."/>
            <person name="White S."/>
            <person name="Vilella A.J."/>
            <person name="Fairley S."/>
            <person name="Heger A."/>
            <person name="Kong L."/>
            <person name="Ponting C.P."/>
            <person name="Jarvis E.D."/>
            <person name="Mello C.V."/>
            <person name="Minx P."/>
            <person name="Lovell P."/>
            <person name="Velho T.A."/>
            <person name="Ferris M."/>
            <person name="Balakrishnan C.N."/>
            <person name="Sinha S."/>
            <person name="Blatti C."/>
            <person name="London S.E."/>
            <person name="Li Y."/>
            <person name="Lin Y.C."/>
            <person name="George J."/>
            <person name="Sweedler J."/>
            <person name="Southey B."/>
            <person name="Gunaratne P."/>
            <person name="Watson M."/>
            <person name="Nam K."/>
            <person name="Backstrom N."/>
            <person name="Smeds L."/>
            <person name="Nabholz B."/>
            <person name="Itoh Y."/>
            <person name="Whitney O."/>
            <person name="Pfenning A.R."/>
            <person name="Howard J."/>
            <person name="Volker M."/>
            <person name="Skinner B.M."/>
            <person name="Griffin D.K."/>
            <person name="Ye L."/>
            <person name="McLaren W.M."/>
            <person name="Flicek P."/>
            <person name="Quesada V."/>
            <person name="Velasco G."/>
            <person name="Lopez-Otin C."/>
            <person name="Puente X.S."/>
            <person name="Olender T."/>
            <person name="Lancet D."/>
            <person name="Smit A.F."/>
            <person name="Hubley R."/>
            <person name="Konkel M.K."/>
            <person name="Walker J.A."/>
            <person name="Batzer M.A."/>
            <person name="Gu W."/>
            <person name="Pollock D.D."/>
            <person name="Chen L."/>
            <person name="Cheng Z."/>
            <person name="Eichler E.E."/>
            <person name="Stapley J."/>
            <person name="Slate J."/>
            <person name="Ekblom R."/>
            <person name="Birkhead T."/>
            <person name="Burke T."/>
            <person name="Burt D."/>
            <person name="Scharff C."/>
            <person name="Adam I."/>
            <person name="Richard H."/>
            <person name="Sultan M."/>
            <person name="Soldatov A."/>
            <person name="Lehrach H."/>
            <person name="Edwards S.V."/>
            <person name="Yang S.P."/>
            <person name="Li X."/>
            <person name="Graves T."/>
            <person name="Fulton L."/>
            <person name="Nelson J."/>
            <person name="Chinwalla A."/>
            <person name="Hou S."/>
            <person name="Mardis E.R."/>
            <person name="Wilson R.K."/>
        </authorList>
    </citation>
    <scope>NUCLEOTIDE SEQUENCE [LARGE SCALE GENOMIC DNA]</scope>
</reference>
<evidence type="ECO:0000256" key="2">
    <source>
        <dbReference type="ARBA" id="ARBA00022618"/>
    </source>
</evidence>
<feature type="region of interest" description="Disordered" evidence="9">
    <location>
        <begin position="506"/>
        <end position="567"/>
    </location>
</feature>
<dbReference type="GO" id="GO:0000940">
    <property type="term" value="C:outer kinetochore"/>
    <property type="evidence" value="ECO:0007669"/>
    <property type="project" value="UniProtKB-UniRule"/>
</dbReference>
<feature type="compositionally biased region" description="Basic residues" evidence="9">
    <location>
        <begin position="540"/>
        <end position="550"/>
    </location>
</feature>
<evidence type="ECO:0000256" key="3">
    <source>
        <dbReference type="ARBA" id="ARBA00022776"/>
    </source>
</evidence>
<evidence type="ECO:0000313" key="11">
    <source>
        <dbReference type="Proteomes" id="UP000007754"/>
    </source>
</evidence>
<keyword evidence="6 8" id="KW-0131">Cell cycle</keyword>
<protein>
    <recommendedName>
        <fullName evidence="8">Protein Spindly</fullName>
    </recommendedName>
    <alternativeName>
        <fullName evidence="8">Coiled-coil domain-containing protein 99</fullName>
    </alternativeName>
    <alternativeName>
        <fullName evidence="8">Spindle apparatus coiled-coil domain-containing protein 1</fullName>
    </alternativeName>
</protein>
<feature type="compositionally biased region" description="Polar residues" evidence="9">
    <location>
        <begin position="552"/>
        <end position="567"/>
    </location>
</feature>
<feature type="coiled-coil region" evidence="8">
    <location>
        <begin position="333"/>
        <end position="402"/>
    </location>
</feature>
<feature type="compositionally biased region" description="Polar residues" evidence="9">
    <location>
        <begin position="506"/>
        <end position="515"/>
    </location>
</feature>
<reference evidence="10" key="2">
    <citation type="submission" date="2025-08" db="UniProtKB">
        <authorList>
            <consortium name="Ensembl"/>
        </authorList>
    </citation>
    <scope>IDENTIFICATION</scope>
</reference>
<evidence type="ECO:0000256" key="1">
    <source>
        <dbReference type="ARBA" id="ARBA00022454"/>
    </source>
</evidence>
<dbReference type="GO" id="GO:0007080">
    <property type="term" value="P:mitotic metaphase chromosome alignment"/>
    <property type="evidence" value="ECO:0007669"/>
    <property type="project" value="TreeGrafter"/>
</dbReference>
<evidence type="ECO:0000256" key="5">
    <source>
        <dbReference type="ARBA" id="ARBA00023054"/>
    </source>
</evidence>
<dbReference type="PANTHER" id="PTHR32123">
    <property type="entry name" value="BICD FAMILY-LIKE CARGO ADAPTER"/>
    <property type="match status" value="1"/>
</dbReference>
<evidence type="ECO:0000256" key="9">
    <source>
        <dbReference type="SAM" id="MobiDB-lite"/>
    </source>
</evidence>
<keyword evidence="11" id="KW-1185">Reference proteome</keyword>
<dbReference type="GO" id="GO:0043515">
    <property type="term" value="F:kinetochore binding"/>
    <property type="evidence" value="ECO:0007669"/>
    <property type="project" value="UniProtKB-UniRule"/>
</dbReference>
<keyword evidence="2 8" id="KW-0132">Cell division</keyword>
<evidence type="ECO:0000256" key="6">
    <source>
        <dbReference type="ARBA" id="ARBA00023306"/>
    </source>
</evidence>
<evidence type="ECO:0000313" key="10">
    <source>
        <dbReference type="Ensembl" id="ENSTGUP00000023284.1"/>
    </source>
</evidence>
<keyword evidence="3 8" id="KW-0498">Mitosis</keyword>
<comment type="subcellular location">
    <subcellularLocation>
        <location evidence="8">Chromosome</location>
        <location evidence="8">Centromere</location>
        <location evidence="8">Kinetochore</location>
    </subcellularLocation>
</comment>
<dbReference type="GO" id="GO:0051301">
    <property type="term" value="P:cell division"/>
    <property type="evidence" value="ECO:0007669"/>
    <property type="project" value="UniProtKB-KW"/>
</dbReference>
<sequence>MEAETILSLKQQLKEAENERRKAAQYGLHLLESHNEVQNQLDQTRCELTEKTEKFEQEKYTLQREIELKNRMLESLNFECDSLKQQQNVQLDKQKEQLDRAYGQEISNLKNKLENLKAELDETRLSEKQLRQKVEHQKEIIAAKSEELHMMSERVHETMSSEMLNLQIELTELQSQKANDEEKLSELQCSKEQLELVNSNLCNQLERLQGEKEEREKEVVFYCNALEKAREANQELQVQLDHAVQQSLDPTSKGNSLFAELQMATLLQLKGSQAEFDQLERLQSMLEQKNGEIEDLLMKVRQLEKFKSLYENMEESRPANGAKGSDSENGYYADLLQIKLDNSNKETEALKNELSLQRMKALYESQRVLEFERKLFTNERHLQACQSENMNLRVMLDELKMKYEPEELLKGSKIKKKRERIPANATCEYFDSKNTPVKETALTQLPSKEGKKMTAKNLEQSDASPKGQPIQPSPLHTALQAIRNIVEPERKRVKIQDENHVTFTLNSISGNNSSAPAVPRLTAESGFETTEEDKRETKISTKKTQKKKHSTLYVSSKASSETQCAQQ</sequence>
<dbReference type="Ensembl" id="ENSTGUT00000023376.1">
    <property type="protein sequence ID" value="ENSTGUP00000023284.1"/>
    <property type="gene ID" value="ENSTGUG00000001527.2"/>
</dbReference>
<gene>
    <name evidence="8 10" type="primary">SPDL1</name>
    <name evidence="8" type="synonym">CCDC99</name>
</gene>
<accession>A0A674GKF0</accession>
<keyword evidence="7 8" id="KW-0137">Centromere</keyword>
<keyword evidence="4 8" id="KW-0995">Kinetochore</keyword>
<feature type="coiled-coil region" evidence="8">
    <location>
        <begin position="6"/>
        <end position="306"/>
    </location>
</feature>
<evidence type="ECO:0000256" key="4">
    <source>
        <dbReference type="ARBA" id="ARBA00022838"/>
    </source>
</evidence>
<keyword evidence="1 8" id="KW-0158">Chromosome</keyword>
<reference evidence="10" key="3">
    <citation type="submission" date="2025-09" db="UniProtKB">
        <authorList>
            <consortium name="Ensembl"/>
        </authorList>
    </citation>
    <scope>IDENTIFICATION</scope>
</reference>
<organism evidence="10 11">
    <name type="scientific">Taeniopygia guttata</name>
    <name type="common">Zebra finch</name>
    <name type="synonym">Poephila guttata</name>
    <dbReference type="NCBI Taxonomy" id="59729"/>
    <lineage>
        <taxon>Eukaryota</taxon>
        <taxon>Metazoa</taxon>
        <taxon>Chordata</taxon>
        <taxon>Craniata</taxon>
        <taxon>Vertebrata</taxon>
        <taxon>Euteleostomi</taxon>
        <taxon>Archelosauria</taxon>
        <taxon>Archosauria</taxon>
        <taxon>Dinosauria</taxon>
        <taxon>Saurischia</taxon>
        <taxon>Theropoda</taxon>
        <taxon>Coelurosauria</taxon>
        <taxon>Aves</taxon>
        <taxon>Neognathae</taxon>
        <taxon>Neoaves</taxon>
        <taxon>Telluraves</taxon>
        <taxon>Australaves</taxon>
        <taxon>Passeriformes</taxon>
        <taxon>Passeroidea</taxon>
        <taxon>Estrildidae</taxon>
        <taxon>Estrildinae</taxon>
        <taxon>Taeniopygia</taxon>
    </lineage>
</organism>
<dbReference type="GO" id="GO:0000132">
    <property type="term" value="P:establishment of mitotic spindle orientation"/>
    <property type="evidence" value="ECO:0007669"/>
    <property type="project" value="TreeGrafter"/>
</dbReference>
<dbReference type="InterPro" id="IPR028593">
    <property type="entry name" value="SPDLY_chordates"/>
</dbReference>
<dbReference type="AlphaFoldDB" id="A0A674GKF0"/>
<dbReference type="GO" id="GO:0000922">
    <property type="term" value="C:spindle pole"/>
    <property type="evidence" value="ECO:0007669"/>
    <property type="project" value="TreeGrafter"/>
</dbReference>
<dbReference type="InterPro" id="IPR051149">
    <property type="entry name" value="Spindly/BICDR_Dynein_Adapter"/>
</dbReference>
<dbReference type="GeneTree" id="ENSGT00510000047951"/>
<keyword evidence="5 8" id="KW-0175">Coiled coil</keyword>
<comment type="similarity">
    <text evidence="8">Belongs to the Spindly family.</text>
</comment>
<evidence type="ECO:0000256" key="8">
    <source>
        <dbReference type="HAMAP-Rule" id="MF_03041"/>
    </source>
</evidence>
<feature type="region of interest" description="Disordered" evidence="9">
    <location>
        <begin position="444"/>
        <end position="473"/>
    </location>
</feature>
<dbReference type="HAMAP" id="MF_03041">
    <property type="entry name" value="SPDLY"/>
    <property type="match status" value="1"/>
</dbReference>
<evidence type="ECO:0000256" key="7">
    <source>
        <dbReference type="ARBA" id="ARBA00023328"/>
    </source>
</evidence>
<proteinExistence type="inferred from homology"/>